<reference evidence="2" key="1">
    <citation type="submission" date="2021-02" db="EMBL/GenBank/DDBJ databases">
        <authorList>
            <person name="Nowell W R."/>
        </authorList>
    </citation>
    <scope>NUCLEOTIDE SEQUENCE</scope>
</reference>
<evidence type="ECO:0000313" key="2">
    <source>
        <dbReference type="EMBL" id="CAF4477201.1"/>
    </source>
</evidence>
<accession>A0A8S2X686</accession>
<name>A0A8S2X686_9BILA</name>
<protein>
    <submittedName>
        <fullName evidence="2">Uncharacterized protein</fullName>
    </submittedName>
</protein>
<gene>
    <name evidence="1" type="ORF">OVA965_LOCUS44283</name>
    <name evidence="2" type="ORF">TMI583_LOCUS46982</name>
</gene>
<comment type="caution">
    <text evidence="2">The sequence shown here is derived from an EMBL/GenBank/DDBJ whole genome shotgun (WGS) entry which is preliminary data.</text>
</comment>
<proteinExistence type="predicted"/>
<dbReference type="EMBL" id="CAJNOK010062429">
    <property type="protein sequence ID" value="CAF1640942.1"/>
    <property type="molecule type" value="Genomic_DNA"/>
</dbReference>
<sequence length="19" mass="2311">MRILCGLRKGEVLPERRRK</sequence>
<dbReference type="Proteomes" id="UP000682733">
    <property type="component" value="Unassembled WGS sequence"/>
</dbReference>
<feature type="non-terminal residue" evidence="2">
    <location>
        <position position="19"/>
    </location>
</feature>
<dbReference type="AlphaFoldDB" id="A0A8S2X686"/>
<evidence type="ECO:0000313" key="1">
    <source>
        <dbReference type="EMBL" id="CAF1640942.1"/>
    </source>
</evidence>
<dbReference type="Proteomes" id="UP000677228">
    <property type="component" value="Unassembled WGS sequence"/>
</dbReference>
<organism evidence="2 3">
    <name type="scientific">Didymodactylos carnosus</name>
    <dbReference type="NCBI Taxonomy" id="1234261"/>
    <lineage>
        <taxon>Eukaryota</taxon>
        <taxon>Metazoa</taxon>
        <taxon>Spiralia</taxon>
        <taxon>Gnathifera</taxon>
        <taxon>Rotifera</taxon>
        <taxon>Eurotatoria</taxon>
        <taxon>Bdelloidea</taxon>
        <taxon>Philodinida</taxon>
        <taxon>Philodinidae</taxon>
        <taxon>Didymodactylos</taxon>
    </lineage>
</organism>
<evidence type="ECO:0000313" key="3">
    <source>
        <dbReference type="Proteomes" id="UP000682733"/>
    </source>
</evidence>
<dbReference type="EMBL" id="CAJOBA010089303">
    <property type="protein sequence ID" value="CAF4477201.1"/>
    <property type="molecule type" value="Genomic_DNA"/>
</dbReference>